<dbReference type="InterPro" id="IPR011009">
    <property type="entry name" value="Kinase-like_dom_sf"/>
</dbReference>
<dbReference type="Proteomes" id="UP000190797">
    <property type="component" value="Chromosome"/>
</dbReference>
<dbReference type="Gene3D" id="3.90.1200.10">
    <property type="match status" value="1"/>
</dbReference>
<proteinExistence type="predicted"/>
<dbReference type="STRING" id="1909395.BKM31_25510"/>
<name>A0A1V0AKB6_9ACTN</name>
<evidence type="ECO:0000313" key="2">
    <source>
        <dbReference type="Proteomes" id="UP000190797"/>
    </source>
</evidence>
<dbReference type="OrthoDB" id="3816435at2"/>
<keyword evidence="1" id="KW-0808">Transferase</keyword>
<dbReference type="KEGG" id="noa:BKM31_25510"/>
<keyword evidence="2" id="KW-1185">Reference proteome</keyword>
<dbReference type="AlphaFoldDB" id="A0A1V0AKB6"/>
<dbReference type="EMBL" id="CP017717">
    <property type="protein sequence ID" value="AQZ70655.1"/>
    <property type="molecule type" value="Genomic_DNA"/>
</dbReference>
<dbReference type="SUPFAM" id="SSF56112">
    <property type="entry name" value="Protein kinase-like (PK-like)"/>
    <property type="match status" value="1"/>
</dbReference>
<sequence length="354" mass="39663">MEEETVRVLGAPATAIEPLTHNAMNGVTAGIWRVRAGRRSAIVKVLTRRKEAGAGWESATDPRHWNYWRREADVYSTGLPALWSGAGVRAPHLLRLVERDDGDLALWLEDVTGTPATTWPIARHGLLGHQLGLAQGGAGPVERPWTSRSFLRDYVDSKRVPYELLEDDTTWRHPLVSENLPPGLRGELQRLHRDREWLLNVMESLPRTLCHLDLWPSNALDVGGESVLIDWAFTGDGALGEDIGNHIPDSVFDLYVPAAHLPELDAAMYGRYVRGLRESGWRGDDRLVRLAVCASAVKYDWLVPRMLQHLDRQPLGYGGQAPVEAARLYRERGTAMLFLTRWADEARRLSDALA</sequence>
<organism evidence="1 2">
    <name type="scientific">[Actinomadura] parvosata subsp. kistnae</name>
    <dbReference type="NCBI Taxonomy" id="1909395"/>
    <lineage>
        <taxon>Bacteria</taxon>
        <taxon>Bacillati</taxon>
        <taxon>Actinomycetota</taxon>
        <taxon>Actinomycetes</taxon>
        <taxon>Streptosporangiales</taxon>
        <taxon>Streptosporangiaceae</taxon>
        <taxon>Nonomuraea</taxon>
    </lineage>
</organism>
<gene>
    <name evidence="1" type="ORF">BKM31_25510</name>
</gene>
<accession>A0A1V0AKB6</accession>
<protein>
    <submittedName>
        <fullName evidence="1">Aminoglycoside phosphotransferase</fullName>
    </submittedName>
</protein>
<dbReference type="GO" id="GO:0016740">
    <property type="term" value="F:transferase activity"/>
    <property type="evidence" value="ECO:0007669"/>
    <property type="project" value="UniProtKB-KW"/>
</dbReference>
<reference evidence="2" key="1">
    <citation type="journal article" date="2017" name="Med. Chem. Commun.">
        <title>Nonomuraea sp. ATCC 55076 harbours the largest actinomycete chromosome to date and the kistamicin biosynthetic gene cluster.</title>
        <authorList>
            <person name="Nazari B."/>
            <person name="Forneris C.C."/>
            <person name="Gibson M.I."/>
            <person name="Moon K."/>
            <person name="Schramma K.R."/>
            <person name="Seyedsayamdost M.R."/>
        </authorList>
    </citation>
    <scope>NUCLEOTIDE SEQUENCE [LARGE SCALE GENOMIC DNA]</scope>
    <source>
        <strain evidence="2">ATCC 55076</strain>
    </source>
</reference>
<evidence type="ECO:0000313" key="1">
    <source>
        <dbReference type="EMBL" id="AQZ70655.1"/>
    </source>
</evidence>